<keyword evidence="2" id="KW-1185">Reference proteome</keyword>
<accession>A0ABW1RFF5</accession>
<name>A0ABW1RFF5_9LACO</name>
<organism evidence="1 2">
    <name type="scientific">Loigolactobacillus jiayinensis</name>
    <dbReference type="NCBI Taxonomy" id="2486016"/>
    <lineage>
        <taxon>Bacteria</taxon>
        <taxon>Bacillati</taxon>
        <taxon>Bacillota</taxon>
        <taxon>Bacilli</taxon>
        <taxon>Lactobacillales</taxon>
        <taxon>Lactobacillaceae</taxon>
        <taxon>Loigolactobacillus</taxon>
    </lineage>
</organism>
<reference evidence="2" key="1">
    <citation type="journal article" date="2019" name="Int. J. Syst. Evol. Microbiol.">
        <title>The Global Catalogue of Microorganisms (GCM) 10K type strain sequencing project: providing services to taxonomists for standard genome sequencing and annotation.</title>
        <authorList>
            <consortium name="The Broad Institute Genomics Platform"/>
            <consortium name="The Broad Institute Genome Sequencing Center for Infectious Disease"/>
            <person name="Wu L."/>
            <person name="Ma J."/>
        </authorList>
    </citation>
    <scope>NUCLEOTIDE SEQUENCE [LARGE SCALE GENOMIC DNA]</scope>
    <source>
        <strain evidence="2">CCM 8904</strain>
    </source>
</reference>
<gene>
    <name evidence="1" type="ORF">ACFQGP_11765</name>
</gene>
<evidence type="ECO:0000313" key="1">
    <source>
        <dbReference type="EMBL" id="MFC6171227.1"/>
    </source>
</evidence>
<protein>
    <submittedName>
        <fullName evidence="1">Uncharacterized protein</fullName>
    </submittedName>
</protein>
<comment type="caution">
    <text evidence="1">The sequence shown here is derived from an EMBL/GenBank/DDBJ whole genome shotgun (WGS) entry which is preliminary data.</text>
</comment>
<dbReference type="Proteomes" id="UP001596289">
    <property type="component" value="Unassembled WGS sequence"/>
</dbReference>
<proteinExistence type="predicted"/>
<dbReference type="EMBL" id="JBHSSL010000100">
    <property type="protein sequence ID" value="MFC6171227.1"/>
    <property type="molecule type" value="Genomic_DNA"/>
</dbReference>
<sequence>MNKFYSHFFKGLNKTLFQSFTILSNVVLKTDSFVIKSIKIPKNKDQNAKKTDALKISGDYKKIGKDLFGSLNNYERRKGFKITTK</sequence>
<evidence type="ECO:0000313" key="2">
    <source>
        <dbReference type="Proteomes" id="UP001596289"/>
    </source>
</evidence>
<dbReference type="RefSeq" id="WP_125553736.1">
    <property type="nucleotide sequence ID" value="NZ_JBHSSL010000100.1"/>
</dbReference>